<keyword evidence="2 6" id="KW-0889">Transcription antitermination</keyword>
<dbReference type="EMBL" id="SMAN01000008">
    <property type="protein sequence ID" value="TCT22619.1"/>
    <property type="molecule type" value="Genomic_DNA"/>
</dbReference>
<feature type="domain" description="NusB/RsmB/TIM44" evidence="7">
    <location>
        <begin position="4"/>
        <end position="127"/>
    </location>
</feature>
<dbReference type="NCBIfam" id="NF001223">
    <property type="entry name" value="PRK00202.1-1"/>
    <property type="match status" value="1"/>
</dbReference>
<dbReference type="HAMAP" id="MF_00073">
    <property type="entry name" value="NusB"/>
    <property type="match status" value="1"/>
</dbReference>
<evidence type="ECO:0000256" key="5">
    <source>
        <dbReference type="ARBA" id="ARBA00023163"/>
    </source>
</evidence>
<comment type="similarity">
    <text evidence="1 6">Belongs to the NusB family.</text>
</comment>
<dbReference type="InterPro" id="IPR011605">
    <property type="entry name" value="NusB_fam"/>
</dbReference>
<dbReference type="RefSeq" id="WP_132371621.1">
    <property type="nucleotide sequence ID" value="NZ_SMAN01000008.1"/>
</dbReference>
<evidence type="ECO:0000256" key="2">
    <source>
        <dbReference type="ARBA" id="ARBA00022814"/>
    </source>
</evidence>
<dbReference type="InterPro" id="IPR035926">
    <property type="entry name" value="NusB-like_sf"/>
</dbReference>
<reference evidence="8 9" key="1">
    <citation type="submission" date="2019-03" db="EMBL/GenBank/DDBJ databases">
        <title>Genomic Encyclopedia of Type Strains, Phase IV (KMG-IV): sequencing the most valuable type-strain genomes for metagenomic binning, comparative biology and taxonomic classification.</title>
        <authorList>
            <person name="Goeker M."/>
        </authorList>
    </citation>
    <scope>NUCLEOTIDE SEQUENCE [LARGE SCALE GENOMIC DNA]</scope>
    <source>
        <strain evidence="8 9">DSM 25894</strain>
    </source>
</reference>
<keyword evidence="9" id="KW-1185">Reference proteome</keyword>
<dbReference type="InterPro" id="IPR006027">
    <property type="entry name" value="NusB_RsmB_TIM44"/>
</dbReference>
<gene>
    <name evidence="6" type="primary">nusB</name>
    <name evidence="8" type="ORF">EDD68_10839</name>
</gene>
<evidence type="ECO:0000256" key="4">
    <source>
        <dbReference type="ARBA" id="ARBA00023015"/>
    </source>
</evidence>
<keyword evidence="3 6" id="KW-0694">RNA-binding</keyword>
<dbReference type="NCBIfam" id="TIGR01951">
    <property type="entry name" value="nusB"/>
    <property type="match status" value="1"/>
</dbReference>
<dbReference type="GO" id="GO:0031564">
    <property type="term" value="P:transcription antitermination"/>
    <property type="evidence" value="ECO:0007669"/>
    <property type="project" value="UniProtKB-KW"/>
</dbReference>
<dbReference type="Proteomes" id="UP000294650">
    <property type="component" value="Unassembled WGS sequence"/>
</dbReference>
<comment type="function">
    <text evidence="6">Involved in transcription antitermination. Required for transcription of ribosomal RNA (rRNA) genes. Binds specifically to the boxA antiterminator sequence of the ribosomal RNA (rrn) operons.</text>
</comment>
<dbReference type="GO" id="GO:0003723">
    <property type="term" value="F:RNA binding"/>
    <property type="evidence" value="ECO:0007669"/>
    <property type="project" value="UniProtKB-UniRule"/>
</dbReference>
<dbReference type="Pfam" id="PF01029">
    <property type="entry name" value="NusB"/>
    <property type="match status" value="1"/>
</dbReference>
<name>A0A4R3N6X6_9BACI</name>
<organism evidence="8 9">
    <name type="scientific">Melghiribacillus thermohalophilus</name>
    <dbReference type="NCBI Taxonomy" id="1324956"/>
    <lineage>
        <taxon>Bacteria</taxon>
        <taxon>Bacillati</taxon>
        <taxon>Bacillota</taxon>
        <taxon>Bacilli</taxon>
        <taxon>Bacillales</taxon>
        <taxon>Bacillaceae</taxon>
        <taxon>Melghiribacillus</taxon>
    </lineage>
</organism>
<evidence type="ECO:0000313" key="9">
    <source>
        <dbReference type="Proteomes" id="UP000294650"/>
    </source>
</evidence>
<dbReference type="Gene3D" id="1.10.940.10">
    <property type="entry name" value="NusB-like"/>
    <property type="match status" value="1"/>
</dbReference>
<protein>
    <recommendedName>
        <fullName evidence="6">Transcription antitermination protein NusB</fullName>
    </recommendedName>
    <alternativeName>
        <fullName evidence="6">Antitermination factor NusB</fullName>
    </alternativeName>
</protein>
<evidence type="ECO:0000259" key="7">
    <source>
        <dbReference type="Pfam" id="PF01029"/>
    </source>
</evidence>
<evidence type="ECO:0000256" key="1">
    <source>
        <dbReference type="ARBA" id="ARBA00005952"/>
    </source>
</evidence>
<proteinExistence type="inferred from homology"/>
<dbReference type="CDD" id="cd00619">
    <property type="entry name" value="Terminator_NusB"/>
    <property type="match status" value="1"/>
</dbReference>
<keyword evidence="4 6" id="KW-0805">Transcription regulation</keyword>
<evidence type="ECO:0000256" key="3">
    <source>
        <dbReference type="ARBA" id="ARBA00022884"/>
    </source>
</evidence>
<dbReference type="AlphaFoldDB" id="A0A4R3N6X6"/>
<dbReference type="PANTHER" id="PTHR11078:SF3">
    <property type="entry name" value="ANTITERMINATION NUSB DOMAIN-CONTAINING PROTEIN"/>
    <property type="match status" value="1"/>
</dbReference>
<evidence type="ECO:0000256" key="6">
    <source>
        <dbReference type="HAMAP-Rule" id="MF_00073"/>
    </source>
</evidence>
<dbReference type="PANTHER" id="PTHR11078">
    <property type="entry name" value="N UTILIZATION SUBSTANCE PROTEIN B-RELATED"/>
    <property type="match status" value="1"/>
</dbReference>
<evidence type="ECO:0000313" key="8">
    <source>
        <dbReference type="EMBL" id="TCT22619.1"/>
    </source>
</evidence>
<dbReference type="GO" id="GO:0006353">
    <property type="term" value="P:DNA-templated transcription termination"/>
    <property type="evidence" value="ECO:0007669"/>
    <property type="project" value="UniProtKB-UniRule"/>
</dbReference>
<accession>A0A4R3N6X6</accession>
<keyword evidence="5 6" id="KW-0804">Transcription</keyword>
<comment type="caution">
    <text evidence="8">The sequence shown here is derived from an EMBL/GenBank/DDBJ whole genome shotgun (WGS) entry which is preliminary data.</text>
</comment>
<dbReference type="SUPFAM" id="SSF48013">
    <property type="entry name" value="NusB-like"/>
    <property type="match status" value="1"/>
</dbReference>
<dbReference type="OrthoDB" id="9811381at2"/>
<dbReference type="GO" id="GO:0005829">
    <property type="term" value="C:cytosol"/>
    <property type="evidence" value="ECO:0007669"/>
    <property type="project" value="TreeGrafter"/>
</dbReference>
<sequence>MKRREAREKAFQALFQIDINDITPEEAIDYVLQGKPEEMDFLNRLVNGVMEHKEEIDQTISKHLEKWSLARIASVERTVLRIAVYEMTYLRREVPEKVAINEAVEVAKKYGEDQSGKFVNGVLKKMATTE</sequence>